<name>A0A834TDQ6_9FABA</name>
<sequence length="25" mass="2921">MEWSLFSNTDSMSARLTKLSRLYPS</sequence>
<evidence type="ECO:0000313" key="1">
    <source>
        <dbReference type="EMBL" id="KAF7819092.1"/>
    </source>
</evidence>
<dbReference type="AlphaFoldDB" id="A0A834TDQ6"/>
<dbReference type="Proteomes" id="UP000634136">
    <property type="component" value="Unassembled WGS sequence"/>
</dbReference>
<protein>
    <submittedName>
        <fullName evidence="1">Uncharacterized protein</fullName>
    </submittedName>
</protein>
<proteinExistence type="predicted"/>
<evidence type="ECO:0000313" key="2">
    <source>
        <dbReference type="Proteomes" id="UP000634136"/>
    </source>
</evidence>
<dbReference type="EMBL" id="JAAIUW010000008">
    <property type="protein sequence ID" value="KAF7819092.1"/>
    <property type="molecule type" value="Genomic_DNA"/>
</dbReference>
<organism evidence="1 2">
    <name type="scientific">Senna tora</name>
    <dbReference type="NCBI Taxonomy" id="362788"/>
    <lineage>
        <taxon>Eukaryota</taxon>
        <taxon>Viridiplantae</taxon>
        <taxon>Streptophyta</taxon>
        <taxon>Embryophyta</taxon>
        <taxon>Tracheophyta</taxon>
        <taxon>Spermatophyta</taxon>
        <taxon>Magnoliopsida</taxon>
        <taxon>eudicotyledons</taxon>
        <taxon>Gunneridae</taxon>
        <taxon>Pentapetalae</taxon>
        <taxon>rosids</taxon>
        <taxon>fabids</taxon>
        <taxon>Fabales</taxon>
        <taxon>Fabaceae</taxon>
        <taxon>Caesalpinioideae</taxon>
        <taxon>Cassia clade</taxon>
        <taxon>Senna</taxon>
    </lineage>
</organism>
<gene>
    <name evidence="1" type="ORF">G2W53_024547</name>
</gene>
<accession>A0A834TDQ6</accession>
<comment type="caution">
    <text evidence="1">The sequence shown here is derived from an EMBL/GenBank/DDBJ whole genome shotgun (WGS) entry which is preliminary data.</text>
</comment>
<keyword evidence="2" id="KW-1185">Reference proteome</keyword>
<reference evidence="1" key="1">
    <citation type="submission" date="2020-09" db="EMBL/GenBank/DDBJ databases">
        <title>Genome-Enabled Discovery of Anthraquinone Biosynthesis in Senna tora.</title>
        <authorList>
            <person name="Kang S.-H."/>
            <person name="Pandey R.P."/>
            <person name="Lee C.-M."/>
            <person name="Sim J.-S."/>
            <person name="Jeong J.-T."/>
            <person name="Choi B.-S."/>
            <person name="Jung M."/>
            <person name="Ginzburg D."/>
            <person name="Zhao K."/>
            <person name="Won S.Y."/>
            <person name="Oh T.-J."/>
            <person name="Yu Y."/>
            <person name="Kim N.-H."/>
            <person name="Lee O.R."/>
            <person name="Lee T.-H."/>
            <person name="Bashyal P."/>
            <person name="Kim T.-S."/>
            <person name="Lee W.-H."/>
            <person name="Kawkins C."/>
            <person name="Kim C.-K."/>
            <person name="Kim J.S."/>
            <person name="Ahn B.O."/>
            <person name="Rhee S.Y."/>
            <person name="Sohng J.K."/>
        </authorList>
    </citation>
    <scope>NUCLEOTIDE SEQUENCE</scope>
    <source>
        <tissue evidence="1">Leaf</tissue>
    </source>
</reference>